<evidence type="ECO:0000313" key="14">
    <source>
        <dbReference type="Proteomes" id="UP000053099"/>
    </source>
</evidence>
<dbReference type="GO" id="GO:0005829">
    <property type="term" value="C:cytosol"/>
    <property type="evidence" value="ECO:0007669"/>
    <property type="project" value="TreeGrafter"/>
</dbReference>
<dbReference type="SUPFAM" id="SSF53218">
    <property type="entry name" value="Molybdenum cofactor biosynthesis proteins"/>
    <property type="match status" value="1"/>
</dbReference>
<comment type="cofactor">
    <cofactor evidence="1 11">
        <name>Mg(2+)</name>
        <dbReference type="ChEBI" id="CHEBI:18420"/>
    </cofactor>
</comment>
<name>A0A0N1KNX6_THESC</name>
<protein>
    <recommendedName>
        <fullName evidence="11">Molybdopterin molybdenumtransferase</fullName>
        <ecNumber evidence="11">2.10.1.1</ecNumber>
    </recommendedName>
</protein>
<evidence type="ECO:0000256" key="11">
    <source>
        <dbReference type="RuleBase" id="RU365090"/>
    </source>
</evidence>
<evidence type="ECO:0000313" key="13">
    <source>
        <dbReference type="EMBL" id="KPD25672.1"/>
    </source>
</evidence>
<keyword evidence="5 11" id="KW-0500">Molybdenum</keyword>
<comment type="caution">
    <text evidence="13">The sequence shown here is derived from an EMBL/GenBank/DDBJ whole genome shotgun (WGS) entry which is preliminary data.</text>
</comment>
<comment type="pathway">
    <text evidence="3 11">Cofactor biosynthesis; molybdopterin biosynthesis.</text>
</comment>
<proteinExistence type="inferred from homology"/>
<evidence type="ECO:0000256" key="2">
    <source>
        <dbReference type="ARBA" id="ARBA00002901"/>
    </source>
</evidence>
<dbReference type="PATRIC" id="fig|37636.3.peg.1913"/>
<dbReference type="GO" id="GO:0006777">
    <property type="term" value="P:Mo-molybdopterin cofactor biosynthetic process"/>
    <property type="evidence" value="ECO:0007669"/>
    <property type="project" value="UniProtKB-UniRule"/>
</dbReference>
<dbReference type="InterPro" id="IPR036688">
    <property type="entry name" value="MoeA_C_domain_IV_sf"/>
</dbReference>
<dbReference type="SUPFAM" id="SSF63867">
    <property type="entry name" value="MoeA C-terminal domain-like"/>
    <property type="match status" value="1"/>
</dbReference>
<keyword evidence="8 11" id="KW-0460">Magnesium</keyword>
<evidence type="ECO:0000256" key="10">
    <source>
        <dbReference type="ARBA" id="ARBA00047317"/>
    </source>
</evidence>
<dbReference type="InterPro" id="IPR001453">
    <property type="entry name" value="MoaB/Mog_dom"/>
</dbReference>
<dbReference type="Gene3D" id="2.40.340.10">
    <property type="entry name" value="MoeA, C-terminal, domain IV"/>
    <property type="match status" value="1"/>
</dbReference>
<evidence type="ECO:0000256" key="3">
    <source>
        <dbReference type="ARBA" id="ARBA00005046"/>
    </source>
</evidence>
<dbReference type="NCBIfam" id="NF045515">
    <property type="entry name" value="Glp_gephyrin"/>
    <property type="match status" value="1"/>
</dbReference>
<dbReference type="InterPro" id="IPR036135">
    <property type="entry name" value="MoeA_linker/N_sf"/>
</dbReference>
<dbReference type="GO" id="GO:0046872">
    <property type="term" value="F:metal ion binding"/>
    <property type="evidence" value="ECO:0007669"/>
    <property type="project" value="UniProtKB-UniRule"/>
</dbReference>
<dbReference type="Gene3D" id="3.40.980.10">
    <property type="entry name" value="MoaB/Mog-like domain"/>
    <property type="match status" value="1"/>
</dbReference>
<dbReference type="CDD" id="cd00887">
    <property type="entry name" value="MoeA"/>
    <property type="match status" value="1"/>
</dbReference>
<evidence type="ECO:0000256" key="8">
    <source>
        <dbReference type="ARBA" id="ARBA00022842"/>
    </source>
</evidence>
<organism evidence="13 14">
    <name type="scientific">Thermus scotoductus</name>
    <dbReference type="NCBI Taxonomy" id="37636"/>
    <lineage>
        <taxon>Bacteria</taxon>
        <taxon>Thermotogati</taxon>
        <taxon>Deinococcota</taxon>
        <taxon>Deinococci</taxon>
        <taxon>Thermales</taxon>
        <taxon>Thermaceae</taxon>
        <taxon>Thermus</taxon>
    </lineage>
</organism>
<dbReference type="Gene3D" id="3.90.105.10">
    <property type="entry name" value="Molybdopterin biosynthesis moea protein, domain 2"/>
    <property type="match status" value="1"/>
</dbReference>
<dbReference type="UniPathway" id="UPA00344"/>
<dbReference type="EMBL" id="LJJR01000047">
    <property type="protein sequence ID" value="KPD25672.1"/>
    <property type="molecule type" value="Genomic_DNA"/>
</dbReference>
<keyword evidence="7 11" id="KW-0479">Metal-binding</keyword>
<reference evidence="13 14" key="1">
    <citation type="submission" date="2015-09" db="EMBL/GenBank/DDBJ databases">
        <title>Draft genome sequence of Thermus scotoductus strain K1 isolated from a geothermal spring in Nagorno-Karabakh, Armenia.</title>
        <authorList>
            <person name="Saghatelyan A."/>
            <person name="Poghosyan L."/>
            <person name="Panosyan H."/>
            <person name="Birkeland N.-K."/>
        </authorList>
    </citation>
    <scope>NUCLEOTIDE SEQUENCE [LARGE SCALE GENOMIC DNA]</scope>
    <source>
        <strain evidence="13 14">K1</strain>
    </source>
</reference>
<dbReference type="Gene3D" id="2.170.190.11">
    <property type="entry name" value="Molybdopterin biosynthesis moea protein, domain 3"/>
    <property type="match status" value="1"/>
</dbReference>
<dbReference type="NCBIfam" id="TIGR00177">
    <property type="entry name" value="molyb_syn"/>
    <property type="match status" value="1"/>
</dbReference>
<sequence length="408" mass="44118">MRTGISVEEALELVLAEAKGELPVEEVPLKEAYGRVLAEDLVSLVNHPDQDDTAIDGYACREEDTLGASRENPVRLRVIGESPAGRPFAGRVGKGEAVAVYTGAPIPEGADAVIRVEDTRREGDYVLLFAPASPKDIRPQGDDLRKGEVYLRRGDLLTPGRLGLAAAMGYPRLKVFRRPRVGILSTGDEVVEPGEPLPFGGVYNSNAYSLLGLVKEAGGEPVLLGKVEDRPETVLEKLEAAGPLDLLLTSGGVSMGEYDVVRKVLETAGEVVFWKVKQQPGGPLLLARLGGLPILGLPGNPVSSMVTFFLYGRPFLFRLQRRTDSPYRSLEARVLTPFKGAQGKKVFRRGVLSFEGELVVRTTGSQSSGVLRSMALGNALVVLPPDRDAREGERVEVIQDFTHISVSW</sequence>
<evidence type="ECO:0000256" key="9">
    <source>
        <dbReference type="ARBA" id="ARBA00023150"/>
    </source>
</evidence>
<dbReference type="InterPro" id="IPR038987">
    <property type="entry name" value="MoeA-like"/>
</dbReference>
<dbReference type="FunFam" id="3.40.980.10:FF:000004">
    <property type="entry name" value="Molybdopterin molybdenumtransferase"/>
    <property type="match status" value="1"/>
</dbReference>
<evidence type="ECO:0000256" key="1">
    <source>
        <dbReference type="ARBA" id="ARBA00001946"/>
    </source>
</evidence>
<dbReference type="AlphaFoldDB" id="A0A0N1KNX6"/>
<comment type="catalytic activity">
    <reaction evidence="10">
        <text>adenylyl-molybdopterin + molybdate = Mo-molybdopterin + AMP + H(+)</text>
        <dbReference type="Rhea" id="RHEA:35047"/>
        <dbReference type="ChEBI" id="CHEBI:15378"/>
        <dbReference type="ChEBI" id="CHEBI:36264"/>
        <dbReference type="ChEBI" id="CHEBI:62727"/>
        <dbReference type="ChEBI" id="CHEBI:71302"/>
        <dbReference type="ChEBI" id="CHEBI:456215"/>
        <dbReference type="EC" id="2.10.1.1"/>
    </reaction>
</comment>
<comment type="similarity">
    <text evidence="4 11">Belongs to the MoeA family.</text>
</comment>
<evidence type="ECO:0000256" key="6">
    <source>
        <dbReference type="ARBA" id="ARBA00022679"/>
    </source>
</evidence>
<accession>A0A0N1KNX6</accession>
<comment type="function">
    <text evidence="2 11">Catalyzes the insertion of molybdate into adenylated molybdopterin with the concomitant release of AMP.</text>
</comment>
<feature type="domain" description="MoaB/Mog" evidence="12">
    <location>
        <begin position="182"/>
        <end position="318"/>
    </location>
</feature>
<dbReference type="PANTHER" id="PTHR10192:SF5">
    <property type="entry name" value="GEPHYRIN"/>
    <property type="match status" value="1"/>
</dbReference>
<dbReference type="EC" id="2.10.1.1" evidence="11"/>
<evidence type="ECO:0000256" key="7">
    <source>
        <dbReference type="ARBA" id="ARBA00022723"/>
    </source>
</evidence>
<dbReference type="InterPro" id="IPR005110">
    <property type="entry name" value="MoeA_linker/N"/>
</dbReference>
<dbReference type="Pfam" id="PF03454">
    <property type="entry name" value="MoeA_C"/>
    <property type="match status" value="1"/>
</dbReference>
<dbReference type="SUPFAM" id="SSF63882">
    <property type="entry name" value="MoeA N-terminal region -like"/>
    <property type="match status" value="1"/>
</dbReference>
<dbReference type="Proteomes" id="UP000053099">
    <property type="component" value="Unassembled WGS sequence"/>
</dbReference>
<dbReference type="SMART" id="SM00852">
    <property type="entry name" value="MoCF_biosynth"/>
    <property type="match status" value="1"/>
</dbReference>
<evidence type="ECO:0000256" key="4">
    <source>
        <dbReference type="ARBA" id="ARBA00010763"/>
    </source>
</evidence>
<dbReference type="Pfam" id="PF00994">
    <property type="entry name" value="MoCF_biosynth"/>
    <property type="match status" value="1"/>
</dbReference>
<evidence type="ECO:0000259" key="12">
    <source>
        <dbReference type="SMART" id="SM00852"/>
    </source>
</evidence>
<dbReference type="InterPro" id="IPR036425">
    <property type="entry name" value="MoaB/Mog-like_dom_sf"/>
</dbReference>
<keyword evidence="6 11" id="KW-0808">Transferase</keyword>
<dbReference type="InterPro" id="IPR005111">
    <property type="entry name" value="MoeA_C_domain_IV"/>
</dbReference>
<gene>
    <name evidence="13" type="ORF">AN926_12075</name>
</gene>
<dbReference type="GO" id="GO:0061599">
    <property type="term" value="F:molybdopterin molybdotransferase activity"/>
    <property type="evidence" value="ECO:0007669"/>
    <property type="project" value="UniProtKB-UniRule"/>
</dbReference>
<keyword evidence="9 11" id="KW-0501">Molybdenum cofactor biosynthesis</keyword>
<dbReference type="Pfam" id="PF03453">
    <property type="entry name" value="MoeA_N"/>
    <property type="match status" value="1"/>
</dbReference>
<dbReference type="PANTHER" id="PTHR10192">
    <property type="entry name" value="MOLYBDOPTERIN BIOSYNTHESIS PROTEIN"/>
    <property type="match status" value="1"/>
</dbReference>
<evidence type="ECO:0000256" key="5">
    <source>
        <dbReference type="ARBA" id="ARBA00022505"/>
    </source>
</evidence>